<reference evidence="1 2" key="1">
    <citation type="submission" date="2016-12" db="EMBL/GenBank/DDBJ databases">
        <title>Discovery of methanogenic haloarchaea.</title>
        <authorList>
            <person name="Sorokin D.Y."/>
            <person name="Makarova K.S."/>
            <person name="Abbas B."/>
            <person name="Ferrer M."/>
            <person name="Golyshin P.N."/>
        </authorList>
    </citation>
    <scope>NUCLEOTIDE SEQUENCE [LARGE SCALE GENOMIC DNA]</scope>
    <source>
        <strain evidence="1">AMET1</strain>
    </source>
</reference>
<dbReference type="AlphaFoldDB" id="A0A1Y3GCI1"/>
<protein>
    <submittedName>
        <fullName evidence="1">Uncharacterized protein</fullName>
    </submittedName>
</protein>
<evidence type="ECO:0000313" key="1">
    <source>
        <dbReference type="EMBL" id="OUJ19162.1"/>
    </source>
</evidence>
<dbReference type="EMBL" id="MRZU01000003">
    <property type="protein sequence ID" value="OUJ19162.1"/>
    <property type="molecule type" value="Genomic_DNA"/>
</dbReference>
<keyword evidence="2" id="KW-1185">Reference proteome</keyword>
<comment type="caution">
    <text evidence="1">The sequence shown here is derived from an EMBL/GenBank/DDBJ whole genome shotgun (WGS) entry which is preliminary data.</text>
</comment>
<evidence type="ECO:0000313" key="2">
    <source>
        <dbReference type="Proteomes" id="UP000195137"/>
    </source>
</evidence>
<proteinExistence type="predicted"/>
<gene>
    <name evidence="1" type="ORF">AMET1_0815</name>
</gene>
<organism evidence="1 2">
    <name type="scientific">Methanonatronarchaeum thermophilum</name>
    <dbReference type="NCBI Taxonomy" id="1927129"/>
    <lineage>
        <taxon>Archaea</taxon>
        <taxon>Methanobacteriati</taxon>
        <taxon>Methanobacteriota</taxon>
        <taxon>Methanonatronarchaeia</taxon>
        <taxon>Methanonatronarchaeales</taxon>
        <taxon>Methanonatronarchaeaceae</taxon>
        <taxon>Methanonatronarchaeum</taxon>
    </lineage>
</organism>
<dbReference type="Proteomes" id="UP000195137">
    <property type="component" value="Unassembled WGS sequence"/>
</dbReference>
<accession>A0A1Y3GCI1</accession>
<sequence>MEVLIWEKRMTMMEIHIGAQDFHVEERYRPV</sequence>
<name>A0A1Y3GCI1_9EURY</name>